<reference evidence="3" key="2">
    <citation type="journal article" date="2020" name="Microorganisms">
        <title>Osmotic Adaptation and Compatible Solute Biosynthesis of Phototrophic Bacteria as Revealed from Genome Analyses.</title>
        <authorList>
            <person name="Imhoff J.F."/>
            <person name="Rahn T."/>
            <person name="Kunzel S."/>
            <person name="Keller A."/>
            <person name="Neulinger S.C."/>
        </authorList>
    </citation>
    <scope>NUCLEOTIDE SEQUENCE</scope>
    <source>
        <strain evidence="3">DSM 9154</strain>
    </source>
</reference>
<organism evidence="3 4">
    <name type="scientific">Rhodovibrio salinarum</name>
    <dbReference type="NCBI Taxonomy" id="1087"/>
    <lineage>
        <taxon>Bacteria</taxon>
        <taxon>Pseudomonadati</taxon>
        <taxon>Pseudomonadota</taxon>
        <taxon>Alphaproteobacteria</taxon>
        <taxon>Rhodospirillales</taxon>
        <taxon>Rhodovibrionaceae</taxon>
        <taxon>Rhodovibrio</taxon>
    </lineage>
</organism>
<gene>
    <name evidence="3" type="ORF">CKO21_06535</name>
</gene>
<accession>A0A934QI68</accession>
<keyword evidence="4" id="KW-1185">Reference proteome</keyword>
<sequence length="192" mass="19960">MRSTRFAPRALALALPLLSLAACAGTGVVVNDSRQSGYDPSLIADAASRGGMALEIKGQPFPGAETRFAEVAAEALSESHPGPEFTVFATPADAPEGPVRTVIVANPDATVTPANACTANVSGSAVEAGDTLAVTAALCRGDKAVTRMTGRAIDVNGPDDPKVDQLFRQIGQQLYPRQNESKRDDRGDDAWP</sequence>
<keyword evidence="2" id="KW-0732">Signal</keyword>
<dbReference type="AlphaFoldDB" id="A0A934QI68"/>
<feature type="signal peptide" evidence="2">
    <location>
        <begin position="1"/>
        <end position="24"/>
    </location>
</feature>
<dbReference type="RefSeq" id="WP_027287351.1">
    <property type="nucleotide sequence ID" value="NZ_NRRE01000020.1"/>
</dbReference>
<evidence type="ECO:0000256" key="1">
    <source>
        <dbReference type="SAM" id="MobiDB-lite"/>
    </source>
</evidence>
<feature type="chain" id="PRO_5037394692" description="Lipoprotein" evidence="2">
    <location>
        <begin position="25"/>
        <end position="192"/>
    </location>
</feature>
<feature type="region of interest" description="Disordered" evidence="1">
    <location>
        <begin position="171"/>
        <end position="192"/>
    </location>
</feature>
<feature type="compositionally biased region" description="Basic and acidic residues" evidence="1">
    <location>
        <begin position="179"/>
        <end position="192"/>
    </location>
</feature>
<reference evidence="3" key="1">
    <citation type="submission" date="2017-08" db="EMBL/GenBank/DDBJ databases">
        <authorList>
            <person name="Imhoff J.F."/>
            <person name="Rahn T."/>
            <person name="Kuenzel S."/>
            <person name="Neulinger S.C."/>
        </authorList>
    </citation>
    <scope>NUCLEOTIDE SEQUENCE</scope>
    <source>
        <strain evidence="3">DSM 9154</strain>
    </source>
</reference>
<protein>
    <recommendedName>
        <fullName evidence="5">Lipoprotein</fullName>
    </recommendedName>
</protein>
<comment type="caution">
    <text evidence="3">The sequence shown here is derived from an EMBL/GenBank/DDBJ whole genome shotgun (WGS) entry which is preliminary data.</text>
</comment>
<name>A0A934QI68_9PROT</name>
<proteinExistence type="predicted"/>
<evidence type="ECO:0000256" key="2">
    <source>
        <dbReference type="SAM" id="SignalP"/>
    </source>
</evidence>
<dbReference type="PROSITE" id="PS51257">
    <property type="entry name" value="PROKAR_LIPOPROTEIN"/>
    <property type="match status" value="1"/>
</dbReference>
<evidence type="ECO:0000313" key="3">
    <source>
        <dbReference type="EMBL" id="MBK1696900.1"/>
    </source>
</evidence>
<evidence type="ECO:0000313" key="4">
    <source>
        <dbReference type="Proteomes" id="UP000778970"/>
    </source>
</evidence>
<evidence type="ECO:0008006" key="5">
    <source>
        <dbReference type="Google" id="ProtNLM"/>
    </source>
</evidence>
<dbReference type="EMBL" id="NRRE01000020">
    <property type="protein sequence ID" value="MBK1696900.1"/>
    <property type="molecule type" value="Genomic_DNA"/>
</dbReference>
<dbReference type="Proteomes" id="UP000778970">
    <property type="component" value="Unassembled WGS sequence"/>
</dbReference>